<dbReference type="AlphaFoldDB" id="A0A1A3N7A5"/>
<gene>
    <name evidence="2" type="ORF">A5636_23975</name>
</gene>
<sequence length="278" mass="30120">MHANSDDDVTADSPPYFRYEENRYVPTTIARGGWGPSLSGHVVGGLLGWAVERAVDDPHFQPARLTVDLPRPTALKPLEVRTHVRQDRRRLRLVEAAVIQDGNTVAQASALFLRRGAQPGGRIWSQPVQMPPLPAAQDAESLFIRTYGWGAELQNPDPDWAQTFGPKYTWLQETRPLIDAQPMTAFTRAAMAGDITASIANWGTEGLQFINVDYTLTLSRLPIGPHLGLASLTHYSDDGIATGSAVLVDHNGPIGNAVSAAIAQSGFLPTTGRSPRPS</sequence>
<name>A0A1A3N7A5_MYCAS</name>
<dbReference type="InterPro" id="IPR042171">
    <property type="entry name" value="Acyl-CoA_hotdog"/>
</dbReference>
<dbReference type="OrthoDB" id="4968093at2"/>
<dbReference type="InterPro" id="IPR049449">
    <property type="entry name" value="TesB_ACOT8-like_N"/>
</dbReference>
<evidence type="ECO:0000313" key="3">
    <source>
        <dbReference type="Proteomes" id="UP000093629"/>
    </source>
</evidence>
<proteinExistence type="predicted"/>
<dbReference type="Proteomes" id="UP000093629">
    <property type="component" value="Unassembled WGS sequence"/>
</dbReference>
<dbReference type="Pfam" id="PF13622">
    <property type="entry name" value="4HBT_3"/>
    <property type="match status" value="1"/>
</dbReference>
<dbReference type="Gene3D" id="2.40.160.210">
    <property type="entry name" value="Acyl-CoA thioesterase, double hotdog domain"/>
    <property type="match status" value="1"/>
</dbReference>
<comment type="caution">
    <text evidence="2">The sequence shown here is derived from an EMBL/GenBank/DDBJ whole genome shotgun (WGS) entry which is preliminary data.</text>
</comment>
<evidence type="ECO:0000259" key="1">
    <source>
        <dbReference type="Pfam" id="PF13622"/>
    </source>
</evidence>
<dbReference type="InterPro" id="IPR029069">
    <property type="entry name" value="HotDog_dom_sf"/>
</dbReference>
<feature type="domain" description="Acyl-CoA thioesterase-like N-terminal HotDog" evidence="1">
    <location>
        <begin position="37"/>
        <end position="112"/>
    </location>
</feature>
<protein>
    <recommendedName>
        <fullName evidence="1">Acyl-CoA thioesterase-like N-terminal HotDog domain-containing protein</fullName>
    </recommendedName>
</protein>
<evidence type="ECO:0000313" key="2">
    <source>
        <dbReference type="EMBL" id="OBK16939.1"/>
    </source>
</evidence>
<reference evidence="3" key="1">
    <citation type="submission" date="2016-06" db="EMBL/GenBank/DDBJ databases">
        <authorList>
            <person name="Sutton G."/>
            <person name="Brinkac L."/>
            <person name="Sanka R."/>
            <person name="Adams M."/>
            <person name="Lau E."/>
            <person name="Garcia-Basteiro A."/>
            <person name="Lopez-Varela E."/>
            <person name="Palencia S."/>
        </authorList>
    </citation>
    <scope>NUCLEOTIDE SEQUENCE [LARGE SCALE GENOMIC DNA]</scope>
    <source>
        <strain evidence="3">1245139.5</strain>
    </source>
</reference>
<keyword evidence="3" id="KW-1185">Reference proteome</keyword>
<dbReference type="SUPFAM" id="SSF54637">
    <property type="entry name" value="Thioesterase/thiol ester dehydrase-isomerase"/>
    <property type="match status" value="1"/>
</dbReference>
<dbReference type="EMBL" id="LZLQ01000058">
    <property type="protein sequence ID" value="OBK16939.1"/>
    <property type="molecule type" value="Genomic_DNA"/>
</dbReference>
<accession>A0A1A3N7A5</accession>
<organism evidence="2 3">
    <name type="scientific">Mycobacterium asiaticum</name>
    <dbReference type="NCBI Taxonomy" id="1790"/>
    <lineage>
        <taxon>Bacteria</taxon>
        <taxon>Bacillati</taxon>
        <taxon>Actinomycetota</taxon>
        <taxon>Actinomycetes</taxon>
        <taxon>Mycobacteriales</taxon>
        <taxon>Mycobacteriaceae</taxon>
        <taxon>Mycobacterium</taxon>
    </lineage>
</organism>